<protein>
    <submittedName>
        <fullName evidence="1">Uncharacterized protein</fullName>
    </submittedName>
</protein>
<sequence length="100" mass="11180">MGLITWMRIQRMKDPIPGSLRVEVCPQPDTAVHSASYTAYVIGTASAPGVSPRRVQISTTVPSKRCPVARQRVPVMLDKADPTRVVILWKKVPLRARFDR</sequence>
<dbReference type="RefSeq" id="WP_053777774.1">
    <property type="nucleotide sequence ID" value="NZ_JAADZU010000081.1"/>
</dbReference>
<comment type="caution">
    <text evidence="1">The sequence shown here is derived from an EMBL/GenBank/DDBJ whole genome shotgun (WGS) entry which is preliminary data.</text>
</comment>
<evidence type="ECO:0000313" key="2">
    <source>
        <dbReference type="Proteomes" id="UP000466307"/>
    </source>
</evidence>
<gene>
    <name evidence="1" type="ORF">GYA93_19450</name>
</gene>
<accession>A0A7K3LU18</accession>
<organism evidence="1 2">
    <name type="scientific">Gordonia desulfuricans</name>
    <dbReference type="NCBI Taxonomy" id="89051"/>
    <lineage>
        <taxon>Bacteria</taxon>
        <taxon>Bacillati</taxon>
        <taxon>Actinomycetota</taxon>
        <taxon>Actinomycetes</taxon>
        <taxon>Mycobacteriales</taxon>
        <taxon>Gordoniaceae</taxon>
        <taxon>Gordonia</taxon>
    </lineage>
</organism>
<proteinExistence type="predicted"/>
<reference evidence="1 2" key="1">
    <citation type="submission" date="2020-01" db="EMBL/GenBank/DDBJ databases">
        <title>Investigation of new actinobacteria for the biodesulphurisation of diesel fuel.</title>
        <authorList>
            <person name="Athi Narayanan S.M."/>
        </authorList>
    </citation>
    <scope>NUCLEOTIDE SEQUENCE [LARGE SCALE GENOMIC DNA]</scope>
    <source>
        <strain evidence="1 2">213E</strain>
    </source>
</reference>
<evidence type="ECO:0000313" key="1">
    <source>
        <dbReference type="EMBL" id="NDK91732.1"/>
    </source>
</evidence>
<dbReference type="Proteomes" id="UP000466307">
    <property type="component" value="Unassembled WGS sequence"/>
</dbReference>
<keyword evidence="2" id="KW-1185">Reference proteome</keyword>
<dbReference type="EMBL" id="JAADZU010000081">
    <property type="protein sequence ID" value="NDK91732.1"/>
    <property type="molecule type" value="Genomic_DNA"/>
</dbReference>
<name>A0A7K3LU18_9ACTN</name>
<dbReference type="AlphaFoldDB" id="A0A7K3LU18"/>